<organism evidence="1 2">
    <name type="scientific">Dichanthelium oligosanthes</name>
    <dbReference type="NCBI Taxonomy" id="888268"/>
    <lineage>
        <taxon>Eukaryota</taxon>
        <taxon>Viridiplantae</taxon>
        <taxon>Streptophyta</taxon>
        <taxon>Embryophyta</taxon>
        <taxon>Tracheophyta</taxon>
        <taxon>Spermatophyta</taxon>
        <taxon>Magnoliopsida</taxon>
        <taxon>Liliopsida</taxon>
        <taxon>Poales</taxon>
        <taxon>Poaceae</taxon>
        <taxon>PACMAD clade</taxon>
        <taxon>Panicoideae</taxon>
        <taxon>Panicodae</taxon>
        <taxon>Paniceae</taxon>
        <taxon>Dichantheliinae</taxon>
        <taxon>Dichanthelium</taxon>
    </lineage>
</organism>
<dbReference type="AlphaFoldDB" id="A0A1E5VJA0"/>
<sequence>MKPRHGSVVVRQTVPRDRYSGHRWLMADYFNDPDVYNNNIFHR</sequence>
<evidence type="ECO:0000313" key="1">
    <source>
        <dbReference type="EMBL" id="OEL25198.1"/>
    </source>
</evidence>
<dbReference type="Proteomes" id="UP000095767">
    <property type="component" value="Unassembled WGS sequence"/>
</dbReference>
<keyword evidence="2" id="KW-1185">Reference proteome</keyword>
<gene>
    <name evidence="1" type="ORF">BAE44_0013783</name>
</gene>
<comment type="caution">
    <text evidence="1">The sequence shown here is derived from an EMBL/GenBank/DDBJ whole genome shotgun (WGS) entry which is preliminary data.</text>
</comment>
<proteinExistence type="predicted"/>
<name>A0A1E5VJA0_9POAL</name>
<protein>
    <submittedName>
        <fullName evidence="1">Uncharacterized protein</fullName>
    </submittedName>
</protein>
<dbReference type="EMBL" id="LWDX02037851">
    <property type="protein sequence ID" value="OEL25198.1"/>
    <property type="molecule type" value="Genomic_DNA"/>
</dbReference>
<evidence type="ECO:0000313" key="2">
    <source>
        <dbReference type="Proteomes" id="UP000095767"/>
    </source>
</evidence>
<reference evidence="1 2" key="1">
    <citation type="submission" date="2016-09" db="EMBL/GenBank/DDBJ databases">
        <title>The draft genome of Dichanthelium oligosanthes: A C3 panicoid grass species.</title>
        <authorList>
            <person name="Studer A.J."/>
            <person name="Schnable J.C."/>
            <person name="Brutnell T.P."/>
        </authorList>
    </citation>
    <scope>NUCLEOTIDE SEQUENCE [LARGE SCALE GENOMIC DNA]</scope>
    <source>
        <strain evidence="2">cv. Kellogg 1175</strain>
        <tissue evidence="1">Leaf</tissue>
    </source>
</reference>
<accession>A0A1E5VJA0</accession>